<dbReference type="AlphaFoldDB" id="A0A0G1BAM8"/>
<dbReference type="InterPro" id="IPR044016">
    <property type="entry name" value="Big_13"/>
</dbReference>
<protein>
    <submittedName>
        <fullName evidence="5">Uncharacterized protein</fullName>
    </submittedName>
</protein>
<evidence type="ECO:0000259" key="4">
    <source>
        <dbReference type="Pfam" id="PF19077"/>
    </source>
</evidence>
<dbReference type="GO" id="GO:0046872">
    <property type="term" value="F:metal ion binding"/>
    <property type="evidence" value="ECO:0007669"/>
    <property type="project" value="InterPro"/>
</dbReference>
<dbReference type="InterPro" id="IPR008963">
    <property type="entry name" value="Purple_acid_Pase-like_N"/>
</dbReference>
<feature type="compositionally biased region" description="Low complexity" evidence="1">
    <location>
        <begin position="393"/>
        <end position="407"/>
    </location>
</feature>
<feature type="region of interest" description="Disordered" evidence="1">
    <location>
        <begin position="393"/>
        <end position="420"/>
    </location>
</feature>
<dbReference type="SUPFAM" id="SSF49363">
    <property type="entry name" value="Purple acid phosphatase, N-terminal domain"/>
    <property type="match status" value="1"/>
</dbReference>
<dbReference type="Gene3D" id="2.60.40.10">
    <property type="entry name" value="Immunoglobulins"/>
    <property type="match status" value="1"/>
</dbReference>
<evidence type="ECO:0000256" key="2">
    <source>
        <dbReference type="SAM" id="Phobius"/>
    </source>
</evidence>
<dbReference type="EMBL" id="LCDA01000001">
    <property type="protein sequence ID" value="KKS43396.1"/>
    <property type="molecule type" value="Genomic_DNA"/>
</dbReference>
<feature type="domain" description="Purple acid phosphatase N-terminal" evidence="3">
    <location>
        <begin position="41"/>
        <end position="127"/>
    </location>
</feature>
<dbReference type="Gene3D" id="2.60.40.380">
    <property type="entry name" value="Purple acid phosphatase-like, N-terminal"/>
    <property type="match status" value="1"/>
</dbReference>
<keyword evidence="2" id="KW-0472">Membrane</keyword>
<evidence type="ECO:0000259" key="3">
    <source>
        <dbReference type="Pfam" id="PF16656"/>
    </source>
</evidence>
<dbReference type="Proteomes" id="UP000033854">
    <property type="component" value="Unassembled WGS sequence"/>
</dbReference>
<feature type="transmembrane region" description="Helical" evidence="2">
    <location>
        <begin position="426"/>
        <end position="444"/>
    </location>
</feature>
<reference evidence="5 6" key="1">
    <citation type="journal article" date="2015" name="Nature">
        <title>rRNA introns, odd ribosomes, and small enigmatic genomes across a large radiation of phyla.</title>
        <authorList>
            <person name="Brown C.T."/>
            <person name="Hug L.A."/>
            <person name="Thomas B.C."/>
            <person name="Sharon I."/>
            <person name="Castelle C.J."/>
            <person name="Singh A."/>
            <person name="Wilkins M.J."/>
            <person name="Williams K.H."/>
            <person name="Banfield J.F."/>
        </authorList>
    </citation>
    <scope>NUCLEOTIDE SEQUENCE [LARGE SCALE GENOMIC DNA]</scope>
</reference>
<comment type="caution">
    <text evidence="5">The sequence shown here is derived from an EMBL/GenBank/DDBJ whole genome shotgun (WGS) entry which is preliminary data.</text>
</comment>
<keyword evidence="2" id="KW-1133">Transmembrane helix</keyword>
<sequence>MAKKIPTALGVLILLGGLIAGVVLVNNRQGLLTKAGPTEAPKNVKISDRGANTFTVSWTTDTPVTGYLSYSENPAKITTPAGDIRDQISGSSQGYTNHYVKVTGLNPDKTVYFVIGSGSQTYDDSGKPFEVRTGQQVIAPPEDVITGRIIGADSSPVNNAIVYVEVQGGETLSAMTNNGSWRLNLALSRDKNGAVLTYDPKVSLVSIFVQAGISGTATAITNTEKTKPVPDIVLGKNQSFVETTVATESGTLVEPDIKSGGFKNITEEAAPILAPEATEAAGSMIITNPAINGEMIATSSPEFAGKTTPGTTIRVTVNSPIELTQIIKADKDGIWKWTPPQDLEPGVHTLTLEYTDENNIFQKVIRTFTVLASDGTAGLPAFTATPSATVTISPVSPTGTASATPTPTKEPSMPATSSGTLEETGALDFTILMGMLGIILFVFGRTSKKWWRD</sequence>
<feature type="domain" description="Bacterial Ig-like" evidence="4">
    <location>
        <begin position="295"/>
        <end position="357"/>
    </location>
</feature>
<keyword evidence="2" id="KW-0812">Transmembrane</keyword>
<accession>A0A0G1BAM8</accession>
<dbReference type="GO" id="GO:0003993">
    <property type="term" value="F:acid phosphatase activity"/>
    <property type="evidence" value="ECO:0007669"/>
    <property type="project" value="InterPro"/>
</dbReference>
<gene>
    <name evidence="5" type="ORF">UV06_C0001G0130</name>
</gene>
<dbReference type="CDD" id="cd00063">
    <property type="entry name" value="FN3"/>
    <property type="match status" value="1"/>
</dbReference>
<dbReference type="InterPro" id="IPR003961">
    <property type="entry name" value="FN3_dom"/>
</dbReference>
<evidence type="ECO:0000313" key="5">
    <source>
        <dbReference type="EMBL" id="KKS43396.1"/>
    </source>
</evidence>
<dbReference type="Pfam" id="PF19077">
    <property type="entry name" value="Big_13"/>
    <property type="match status" value="1"/>
</dbReference>
<dbReference type="InterPro" id="IPR015914">
    <property type="entry name" value="PAPs_N"/>
</dbReference>
<organism evidence="5 6">
    <name type="scientific">Candidatus Collierbacteria bacterium GW2011_GWA2_42_17</name>
    <dbReference type="NCBI Taxonomy" id="1618378"/>
    <lineage>
        <taxon>Bacteria</taxon>
        <taxon>Candidatus Collieribacteriota</taxon>
    </lineage>
</organism>
<evidence type="ECO:0000313" key="6">
    <source>
        <dbReference type="Proteomes" id="UP000033854"/>
    </source>
</evidence>
<evidence type="ECO:0000256" key="1">
    <source>
        <dbReference type="SAM" id="MobiDB-lite"/>
    </source>
</evidence>
<proteinExistence type="predicted"/>
<name>A0A0G1BAM8_9BACT</name>
<dbReference type="InterPro" id="IPR013783">
    <property type="entry name" value="Ig-like_fold"/>
</dbReference>
<dbReference type="Pfam" id="PF16656">
    <property type="entry name" value="Pur_ac_phosph_N"/>
    <property type="match status" value="1"/>
</dbReference>